<keyword evidence="7" id="KW-0963">Cytoplasm</keyword>
<dbReference type="Pfam" id="PF01336">
    <property type="entry name" value="tRNA_anti-codon"/>
    <property type="match status" value="1"/>
</dbReference>
<comment type="catalytic activity">
    <reaction evidence="7">
        <text>tRNA(Asp) + L-aspartate + ATP = L-aspartyl-tRNA(Asp) + AMP + diphosphate</text>
        <dbReference type="Rhea" id="RHEA:19649"/>
        <dbReference type="Rhea" id="RHEA-COMP:9660"/>
        <dbReference type="Rhea" id="RHEA-COMP:9678"/>
        <dbReference type="ChEBI" id="CHEBI:29991"/>
        <dbReference type="ChEBI" id="CHEBI:30616"/>
        <dbReference type="ChEBI" id="CHEBI:33019"/>
        <dbReference type="ChEBI" id="CHEBI:78442"/>
        <dbReference type="ChEBI" id="CHEBI:78516"/>
        <dbReference type="ChEBI" id="CHEBI:456215"/>
        <dbReference type="EC" id="6.1.1.12"/>
    </reaction>
</comment>
<feature type="binding site" evidence="7">
    <location>
        <position position="486"/>
    </location>
    <ligand>
        <name>L-aspartate</name>
        <dbReference type="ChEBI" id="CHEBI:29991"/>
    </ligand>
</feature>
<dbReference type="PRINTS" id="PR01042">
    <property type="entry name" value="TRNASYNTHASP"/>
</dbReference>
<evidence type="ECO:0000256" key="4">
    <source>
        <dbReference type="ARBA" id="ARBA00022840"/>
    </source>
</evidence>
<comment type="function">
    <text evidence="7">Catalyzes the attachment of L-aspartate to tRNA(Asp) in a two-step reaction: L-aspartate is first activated by ATP to form Asp-AMP and then transferred to the acceptor end of tRNA(Asp).</text>
</comment>
<evidence type="ECO:0000259" key="8">
    <source>
        <dbReference type="PROSITE" id="PS50862"/>
    </source>
</evidence>
<dbReference type="InterPro" id="IPR004115">
    <property type="entry name" value="GAD-like_sf"/>
</dbReference>
<evidence type="ECO:0000313" key="10">
    <source>
        <dbReference type="Proteomes" id="UP000321301"/>
    </source>
</evidence>
<dbReference type="SUPFAM" id="SSF50249">
    <property type="entry name" value="Nucleic acid-binding proteins"/>
    <property type="match status" value="1"/>
</dbReference>
<feature type="binding site" evidence="7">
    <location>
        <position position="174"/>
    </location>
    <ligand>
        <name>L-aspartate</name>
        <dbReference type="ChEBI" id="CHEBI:29991"/>
    </ligand>
</feature>
<dbReference type="InterPro" id="IPR002312">
    <property type="entry name" value="Asp/Asn-tRNA-synth_IIb"/>
</dbReference>
<dbReference type="GO" id="GO:0003676">
    <property type="term" value="F:nucleic acid binding"/>
    <property type="evidence" value="ECO:0007669"/>
    <property type="project" value="InterPro"/>
</dbReference>
<dbReference type="EMBL" id="BJYV01000007">
    <property type="protein sequence ID" value="GEO21546.1"/>
    <property type="molecule type" value="Genomic_DNA"/>
</dbReference>
<evidence type="ECO:0000256" key="6">
    <source>
        <dbReference type="ARBA" id="ARBA00023146"/>
    </source>
</evidence>
<comment type="caution">
    <text evidence="7">Lacks conserved residue(s) required for the propagation of feature annotation.</text>
</comment>
<gene>
    <name evidence="7 9" type="primary">aspS</name>
    <name evidence="9" type="ORF">CQA01_20800</name>
</gene>
<protein>
    <recommendedName>
        <fullName evidence="7">Aspartate--tRNA ligase</fullName>
        <ecNumber evidence="7">6.1.1.12</ecNumber>
    </recommendedName>
    <alternativeName>
        <fullName evidence="7">Aspartyl-tRNA synthetase</fullName>
        <shortName evidence="7">AspRS</shortName>
    </alternativeName>
</protein>
<dbReference type="InterPro" id="IPR029351">
    <property type="entry name" value="GAD_dom"/>
</dbReference>
<feature type="binding site" evidence="7">
    <location>
        <position position="445"/>
    </location>
    <ligand>
        <name>L-aspartate</name>
        <dbReference type="ChEBI" id="CHEBI:29991"/>
    </ligand>
</feature>
<evidence type="ECO:0000256" key="1">
    <source>
        <dbReference type="ARBA" id="ARBA00006303"/>
    </source>
</evidence>
<dbReference type="NCBIfam" id="NF001750">
    <property type="entry name" value="PRK00476.1"/>
    <property type="match status" value="1"/>
</dbReference>
<evidence type="ECO:0000256" key="7">
    <source>
        <dbReference type="HAMAP-Rule" id="MF_00044"/>
    </source>
</evidence>
<comment type="caution">
    <text evidence="9">The sequence shown here is derived from an EMBL/GenBank/DDBJ whole genome shotgun (WGS) entry which is preliminary data.</text>
</comment>
<dbReference type="InterPro" id="IPR047089">
    <property type="entry name" value="Asp-tRNA-ligase_1_N"/>
</dbReference>
<dbReference type="Gene3D" id="3.30.930.10">
    <property type="entry name" value="Bira Bifunctional Protein, Domain 2"/>
    <property type="match status" value="1"/>
</dbReference>
<dbReference type="InterPro" id="IPR004365">
    <property type="entry name" value="NA-bd_OB_tRNA"/>
</dbReference>
<dbReference type="NCBIfam" id="TIGR00459">
    <property type="entry name" value="aspS_bact"/>
    <property type="match status" value="1"/>
</dbReference>
<dbReference type="Proteomes" id="UP000321301">
    <property type="component" value="Unassembled WGS sequence"/>
</dbReference>
<keyword evidence="3 7" id="KW-0547">Nucleotide-binding</keyword>
<feature type="domain" description="Aminoacyl-transfer RNA synthetases class-II family profile" evidence="8">
    <location>
        <begin position="141"/>
        <end position="552"/>
    </location>
</feature>
<dbReference type="GO" id="GO:0004815">
    <property type="term" value="F:aspartate-tRNA ligase activity"/>
    <property type="evidence" value="ECO:0007669"/>
    <property type="project" value="UniProtKB-UniRule"/>
</dbReference>
<dbReference type="InterPro" id="IPR012340">
    <property type="entry name" value="NA-bd_OB-fold"/>
</dbReference>
<dbReference type="InterPro" id="IPR006195">
    <property type="entry name" value="aa-tRNA-synth_II"/>
</dbReference>
<reference evidence="9 10" key="1">
    <citation type="submission" date="2019-07" db="EMBL/GenBank/DDBJ databases">
        <title>Whole genome shotgun sequence of Cyclobacterium qasimii NBRC 106168.</title>
        <authorList>
            <person name="Hosoyama A."/>
            <person name="Uohara A."/>
            <person name="Ohji S."/>
            <person name="Ichikawa N."/>
        </authorList>
    </citation>
    <scope>NUCLEOTIDE SEQUENCE [LARGE SCALE GENOMIC DNA]</scope>
    <source>
        <strain evidence="9 10">NBRC 106168</strain>
    </source>
</reference>
<feature type="binding site" evidence="7">
    <location>
        <position position="479"/>
    </location>
    <ligand>
        <name>ATP</name>
        <dbReference type="ChEBI" id="CHEBI:30616"/>
    </ligand>
</feature>
<organism evidence="9 10">
    <name type="scientific">Cyclobacterium qasimii</name>
    <dbReference type="NCBI Taxonomy" id="1350429"/>
    <lineage>
        <taxon>Bacteria</taxon>
        <taxon>Pseudomonadati</taxon>
        <taxon>Bacteroidota</taxon>
        <taxon>Cytophagia</taxon>
        <taxon>Cytophagales</taxon>
        <taxon>Cyclobacteriaceae</taxon>
        <taxon>Cyclobacterium</taxon>
    </lineage>
</organism>
<dbReference type="InterPro" id="IPR004364">
    <property type="entry name" value="Aa-tRNA-synt_II"/>
</dbReference>
<dbReference type="CDD" id="cd00777">
    <property type="entry name" value="AspRS_core"/>
    <property type="match status" value="1"/>
</dbReference>
<dbReference type="AlphaFoldDB" id="A0A512CBH0"/>
<keyword evidence="10" id="KW-1185">Reference proteome</keyword>
<feature type="binding site" evidence="7">
    <location>
        <position position="220"/>
    </location>
    <ligand>
        <name>L-aspartate</name>
        <dbReference type="ChEBI" id="CHEBI:29991"/>
    </ligand>
</feature>
<feature type="binding site" evidence="7">
    <location>
        <begin position="220"/>
        <end position="222"/>
    </location>
    <ligand>
        <name>ATP</name>
        <dbReference type="ChEBI" id="CHEBI:30616"/>
    </ligand>
</feature>
<dbReference type="HAMAP" id="MF_00044">
    <property type="entry name" value="Asp_tRNA_synth_type1"/>
    <property type="match status" value="1"/>
</dbReference>
<sequence>MLRTHTCGELRLEDLDKKVKLSGWVQRVRNKGGLVWVDLRDRYGITQLIFEEGEVAPELLKTATSLGREFVVQAEGVVIERTSKNDKIPTGAIEIRVSGLNILNKAKVPPFIIEDETDGGEELRMKYRYLDLRRNVVREKLQLRHRMMQETRKYMDQKDFMEVETPVLIKSTPEGARDFVVPSRVHAGEFYALPQSPQTFKQLLMVSGFDRYFQIVKCFRDEDLRADRQPEFTQIDCEMSFVDQEDILEVFEGLTRHLFKEVKGMDLGNIERMTYDEAMRLYGNDKPDIRFGMPFVELNDLVQGKGFSIFDDAELVLGINAKGAAEYTRKQLDALTNWVRRPQIGAKGLVYVKCNADGSFKSTVDKFYSQEDLKAWADKAGATAGDLILLLSGDEKGTRKQMSELRLKMGDELGLRDKSVYRPLWVLDFPLLEWDEETSRYHAMHHPFTSPKKEDMELLDQDPGKVRANAYDLVINGVEIGGGSIRIHDKETQQLMFKHLGFSEEDAQSQFGFLMEAFEYGAPPHGGIAFGFDRLCAIFGGTDSIRDYIAFPKNNAGRDVMINSPSGISAEQLVELSLNIKEKDKE</sequence>
<dbReference type="GO" id="GO:0006422">
    <property type="term" value="P:aspartyl-tRNA aminoacylation"/>
    <property type="evidence" value="ECO:0007669"/>
    <property type="project" value="UniProtKB-UniRule"/>
</dbReference>
<dbReference type="CDD" id="cd04317">
    <property type="entry name" value="EcAspRS_like_N"/>
    <property type="match status" value="1"/>
</dbReference>
<dbReference type="SUPFAM" id="SSF55681">
    <property type="entry name" value="Class II aaRS and biotin synthetases"/>
    <property type="match status" value="1"/>
</dbReference>
<dbReference type="Gene3D" id="2.40.50.140">
    <property type="entry name" value="Nucleic acid-binding proteins"/>
    <property type="match status" value="1"/>
</dbReference>
<dbReference type="Pfam" id="PF00152">
    <property type="entry name" value="tRNA-synt_2"/>
    <property type="match status" value="1"/>
</dbReference>
<proteinExistence type="inferred from homology"/>
<feature type="region of interest" description="Aspartate" evidence="7">
    <location>
        <begin position="198"/>
        <end position="201"/>
    </location>
</feature>
<evidence type="ECO:0000256" key="3">
    <source>
        <dbReference type="ARBA" id="ARBA00022741"/>
    </source>
</evidence>
<dbReference type="InterPro" id="IPR047090">
    <property type="entry name" value="AspRS_core"/>
</dbReference>
<dbReference type="GO" id="GO:0005737">
    <property type="term" value="C:cytoplasm"/>
    <property type="evidence" value="ECO:0007669"/>
    <property type="project" value="UniProtKB-SubCell"/>
</dbReference>
<dbReference type="EC" id="6.1.1.12" evidence="7"/>
<dbReference type="InterPro" id="IPR045864">
    <property type="entry name" value="aa-tRNA-synth_II/BPL/LPL"/>
</dbReference>
<name>A0A512CBH0_9BACT</name>
<evidence type="ECO:0000256" key="2">
    <source>
        <dbReference type="ARBA" id="ARBA00022598"/>
    </source>
</evidence>
<dbReference type="PANTHER" id="PTHR22594:SF5">
    <property type="entry name" value="ASPARTATE--TRNA LIGASE, MITOCHONDRIAL"/>
    <property type="match status" value="1"/>
</dbReference>
<feature type="binding site" evidence="7">
    <location>
        <begin position="531"/>
        <end position="534"/>
    </location>
    <ligand>
        <name>ATP</name>
        <dbReference type="ChEBI" id="CHEBI:30616"/>
    </ligand>
</feature>
<dbReference type="SUPFAM" id="SSF55261">
    <property type="entry name" value="GAD domain-like"/>
    <property type="match status" value="1"/>
</dbReference>
<keyword evidence="4 7" id="KW-0067">ATP-binding</keyword>
<keyword evidence="2 7" id="KW-0436">Ligase</keyword>
<dbReference type="Pfam" id="PF02938">
    <property type="entry name" value="GAD"/>
    <property type="match status" value="1"/>
</dbReference>
<keyword evidence="6 7" id="KW-0030">Aminoacyl-tRNA synthetase</keyword>
<comment type="subcellular location">
    <subcellularLocation>
        <location evidence="7">Cytoplasm</location>
    </subcellularLocation>
</comment>
<comment type="subunit">
    <text evidence="7">Homodimer.</text>
</comment>
<dbReference type="InterPro" id="IPR004524">
    <property type="entry name" value="Asp-tRNA-ligase_1"/>
</dbReference>
<dbReference type="PANTHER" id="PTHR22594">
    <property type="entry name" value="ASPARTYL/LYSYL-TRNA SYNTHETASE"/>
    <property type="match status" value="1"/>
</dbReference>
<accession>A0A512CBH0</accession>
<dbReference type="PROSITE" id="PS50862">
    <property type="entry name" value="AA_TRNA_LIGASE_II"/>
    <property type="match status" value="1"/>
</dbReference>
<comment type="similarity">
    <text evidence="1 7">Belongs to the class-II aminoacyl-tRNA synthetase family. Type 1 subfamily.</text>
</comment>
<feature type="binding site" evidence="7">
    <location>
        <position position="229"/>
    </location>
    <ligand>
        <name>ATP</name>
        <dbReference type="ChEBI" id="CHEBI:30616"/>
    </ligand>
</feature>
<evidence type="ECO:0000313" key="9">
    <source>
        <dbReference type="EMBL" id="GEO21546.1"/>
    </source>
</evidence>
<dbReference type="GO" id="GO:0005524">
    <property type="term" value="F:ATP binding"/>
    <property type="evidence" value="ECO:0007669"/>
    <property type="project" value="UniProtKB-UniRule"/>
</dbReference>
<evidence type="ECO:0000256" key="5">
    <source>
        <dbReference type="ARBA" id="ARBA00022917"/>
    </source>
</evidence>
<dbReference type="RefSeq" id="WP_020890677.1">
    <property type="nucleotide sequence ID" value="NZ_BJYV01000007.1"/>
</dbReference>
<keyword evidence="5 7" id="KW-0648">Protein biosynthesis</keyword>
<dbReference type="Gene3D" id="3.30.1360.30">
    <property type="entry name" value="GAD-like domain"/>
    <property type="match status" value="1"/>
</dbReference>